<dbReference type="Proteomes" id="UP000254088">
    <property type="component" value="Unassembled WGS sequence"/>
</dbReference>
<dbReference type="AlphaFoldDB" id="A0A377C6I3"/>
<dbReference type="EMBL" id="UGEX01000001">
    <property type="protein sequence ID" value="STL84305.1"/>
    <property type="molecule type" value="Genomic_DNA"/>
</dbReference>
<evidence type="ECO:0000313" key="1">
    <source>
        <dbReference type="EMBL" id="STL84305.1"/>
    </source>
</evidence>
<organism evidence="1 2">
    <name type="scientific">Escherichia coli</name>
    <dbReference type="NCBI Taxonomy" id="562"/>
    <lineage>
        <taxon>Bacteria</taxon>
        <taxon>Pseudomonadati</taxon>
        <taxon>Pseudomonadota</taxon>
        <taxon>Gammaproteobacteria</taxon>
        <taxon>Enterobacterales</taxon>
        <taxon>Enterobacteriaceae</taxon>
        <taxon>Escherichia</taxon>
    </lineage>
</organism>
<name>A0A377C6I3_ECOLX</name>
<evidence type="ECO:0000313" key="2">
    <source>
        <dbReference type="Proteomes" id="UP000254088"/>
    </source>
</evidence>
<accession>A0A377C6I3</accession>
<sequence length="91" mass="10504">MERGSWCELVVLAINEKAHICGLSCYQEPRLLCVSFYVSSPSGRCFAETSNFLFLLVLSLHRPIMIGWRELNPRPKFLHTIFIIVKTVDYV</sequence>
<gene>
    <name evidence="1" type="ORF">NCTC10429_01927</name>
</gene>
<protein>
    <submittedName>
        <fullName evidence="1">Uncharacterized protein</fullName>
    </submittedName>
</protein>
<proteinExistence type="predicted"/>
<reference evidence="1 2" key="1">
    <citation type="submission" date="2018-06" db="EMBL/GenBank/DDBJ databases">
        <authorList>
            <consortium name="Pathogen Informatics"/>
            <person name="Doyle S."/>
        </authorList>
    </citation>
    <scope>NUCLEOTIDE SEQUENCE [LARGE SCALE GENOMIC DNA]</scope>
    <source>
        <strain evidence="1 2">NCTC10429</strain>
    </source>
</reference>